<sequence length="594" mass="65746">ELRIRQPIVAVLGHVDSGKTSLLDNIRGTGVQGREAGGITQHIGASFLPDDVIKKRCGNLYDKMGRAGSRIPGVLVIDTPGHEVFRNLRVRGGSAADIAILVVDVNRGFQQQTNESFNILKDRKVPFVVALNKVDQISGWRKTGTMSVIRSIAEQDASIRADLDQKIYDVIGTLSVLGYQSEAFYRVKDFTKEIAIVPISARTGTGVSEILAMLVGLTQQYLLKKLAQEEKPTRGLVLEVNDEAGMGPTANIILIDGSMGKSDTILVAKRDDIIVTRPKAIMLPKPLDEMRDPRDKFKSVSSVQAAAGIKIASPDLDGVLPGSTVYVAKSASEIEPLRRAIESEMRSVFVETESDGIIVKCDTIGSLEAITEMLRRQQIPIARADIGPVNKRDVIEAKAVKKNDRHLGVVLAFNVKVLPDAQTESEMYHVQIFGDRVIYRLLDSYTDWVEKDTMHEEDATFGELTPIAKFTFLRGLVFRNKDPAVFGIRVDVGTLRQKVHFMSERGKRIGQIHQLQEDKKTVGSAQEGSEVACSTHGAVVGRNIREEDVFYTLPYSHEARQLLKRFTHRLSPEELGILDHVVKVQREIDPAYGY</sequence>
<dbReference type="GO" id="GO:0003743">
    <property type="term" value="F:translation initiation factor activity"/>
    <property type="evidence" value="ECO:0007669"/>
    <property type="project" value="UniProtKB-KW"/>
</dbReference>
<keyword evidence="5" id="KW-0342">GTP-binding</keyword>
<dbReference type="PANTHER" id="PTHR43381">
    <property type="entry name" value="TRANSLATION INITIATION FACTOR IF-2-RELATED"/>
    <property type="match status" value="1"/>
</dbReference>
<keyword evidence="2 7" id="KW-0396">Initiation factor</keyword>
<dbReference type="AlphaFoldDB" id="A0AA35T0V3"/>
<dbReference type="FunFam" id="3.40.50.10050:FF:000001">
    <property type="entry name" value="Translation initiation factor IF-2"/>
    <property type="match status" value="1"/>
</dbReference>
<keyword evidence="3" id="KW-0547">Nucleotide-binding</keyword>
<dbReference type="PRINTS" id="PR00315">
    <property type="entry name" value="ELONGATNFCT"/>
</dbReference>
<dbReference type="GO" id="GO:0005737">
    <property type="term" value="C:cytoplasm"/>
    <property type="evidence" value="ECO:0007669"/>
    <property type="project" value="TreeGrafter"/>
</dbReference>
<dbReference type="SUPFAM" id="SSF52156">
    <property type="entry name" value="Initiation factor IF2/eIF5b, domain 3"/>
    <property type="match status" value="1"/>
</dbReference>
<evidence type="ECO:0000256" key="2">
    <source>
        <dbReference type="ARBA" id="ARBA00022540"/>
    </source>
</evidence>
<dbReference type="InterPro" id="IPR015760">
    <property type="entry name" value="TIF_IF2"/>
</dbReference>
<keyword evidence="4 7" id="KW-0648">Protein biosynthesis</keyword>
<dbReference type="PANTHER" id="PTHR43381:SF4">
    <property type="entry name" value="EUKARYOTIC TRANSLATION INITIATION FACTOR 5B"/>
    <property type="match status" value="1"/>
</dbReference>
<proteinExistence type="inferred from homology"/>
<evidence type="ECO:0000256" key="4">
    <source>
        <dbReference type="ARBA" id="ARBA00022917"/>
    </source>
</evidence>
<comment type="caution">
    <text evidence="9">The sequence shown here is derived from an EMBL/GenBank/DDBJ whole genome shotgun (WGS) entry which is preliminary data.</text>
</comment>
<evidence type="ECO:0000313" key="10">
    <source>
        <dbReference type="Proteomes" id="UP001174909"/>
    </source>
</evidence>
<comment type="function">
    <text evidence="7">One of the essential components for the initiation of protein synthesis. Protects formylmethionyl-tRNA from spontaneous hydrolysis and promotes its binding to the 30S ribosomal subunits. Also involved in the hydrolysis of GTP during the formation of the 70S ribosomal complex.</text>
</comment>
<comment type="similarity">
    <text evidence="1 7">Belongs to the TRAFAC class translation factor GTPase superfamily. Classic translation factor GTPase family. IF-2 subfamily.</text>
</comment>
<evidence type="ECO:0000259" key="8">
    <source>
        <dbReference type="PROSITE" id="PS51722"/>
    </source>
</evidence>
<dbReference type="InterPro" id="IPR036925">
    <property type="entry name" value="TIF_IF2_dom3_sf"/>
</dbReference>
<dbReference type="PROSITE" id="PS51722">
    <property type="entry name" value="G_TR_2"/>
    <property type="match status" value="1"/>
</dbReference>
<keyword evidence="10" id="KW-1185">Reference proteome</keyword>
<dbReference type="Pfam" id="PF11987">
    <property type="entry name" value="IF-2"/>
    <property type="match status" value="1"/>
</dbReference>
<evidence type="ECO:0000256" key="6">
    <source>
        <dbReference type="ARBA" id="ARBA00024852"/>
    </source>
</evidence>
<feature type="non-terminal residue" evidence="9">
    <location>
        <position position="1"/>
    </location>
</feature>
<evidence type="ECO:0000256" key="7">
    <source>
        <dbReference type="RuleBase" id="RU000644"/>
    </source>
</evidence>
<dbReference type="FunFam" id="3.40.50.300:FF:000112">
    <property type="entry name" value="Eukaryotic translation initiation factor 5B"/>
    <property type="match status" value="1"/>
</dbReference>
<dbReference type="CDD" id="cd03703">
    <property type="entry name" value="aeIF5B_II"/>
    <property type="match status" value="1"/>
</dbReference>
<dbReference type="NCBIfam" id="TIGR00491">
    <property type="entry name" value="aIF-2"/>
    <property type="match status" value="1"/>
</dbReference>
<dbReference type="InterPro" id="IPR004544">
    <property type="entry name" value="TF_aIF-2_arc"/>
</dbReference>
<dbReference type="Gene3D" id="3.40.50.300">
    <property type="entry name" value="P-loop containing nucleotide triphosphate hydrolases"/>
    <property type="match status" value="1"/>
</dbReference>
<evidence type="ECO:0000256" key="1">
    <source>
        <dbReference type="ARBA" id="ARBA00007733"/>
    </source>
</evidence>
<dbReference type="Gene3D" id="2.40.30.10">
    <property type="entry name" value="Translation factors"/>
    <property type="match status" value="2"/>
</dbReference>
<evidence type="ECO:0000256" key="3">
    <source>
        <dbReference type="ARBA" id="ARBA00022741"/>
    </source>
</evidence>
<dbReference type="Pfam" id="PF14578">
    <property type="entry name" value="GTP_EFTU_D4"/>
    <property type="match status" value="1"/>
</dbReference>
<dbReference type="Proteomes" id="UP001174909">
    <property type="component" value="Unassembled WGS sequence"/>
</dbReference>
<dbReference type="InterPro" id="IPR000795">
    <property type="entry name" value="T_Tr_GTP-bd_dom"/>
</dbReference>
<dbReference type="GO" id="GO:0005525">
    <property type="term" value="F:GTP binding"/>
    <property type="evidence" value="ECO:0007669"/>
    <property type="project" value="UniProtKB-KW"/>
</dbReference>
<dbReference type="InterPro" id="IPR029459">
    <property type="entry name" value="EFTU-type"/>
</dbReference>
<name>A0AA35T0V3_GEOBA</name>
<evidence type="ECO:0000256" key="5">
    <source>
        <dbReference type="ARBA" id="ARBA00023134"/>
    </source>
</evidence>
<dbReference type="Gene3D" id="3.40.50.10050">
    <property type="entry name" value="Translation initiation factor IF- 2, domain 3"/>
    <property type="match status" value="1"/>
</dbReference>
<dbReference type="InterPro" id="IPR005225">
    <property type="entry name" value="Small_GTP-bd"/>
</dbReference>
<protein>
    <recommendedName>
        <fullName evidence="7">Translation initiation factor IF-2</fullName>
    </recommendedName>
</protein>
<dbReference type="InterPro" id="IPR023115">
    <property type="entry name" value="TIF_IF2_dom3"/>
</dbReference>
<comment type="function">
    <text evidence="6">Function in general translation initiation by promoting the binding of the formylmethionine-tRNA to ribosomes. Seems to function along with eIF-2.</text>
</comment>
<evidence type="ECO:0000313" key="9">
    <source>
        <dbReference type="EMBL" id="CAI8039224.1"/>
    </source>
</evidence>
<feature type="domain" description="Tr-type G" evidence="8">
    <location>
        <begin position="4"/>
        <end position="222"/>
    </location>
</feature>
<dbReference type="GO" id="GO:0003924">
    <property type="term" value="F:GTPase activity"/>
    <property type="evidence" value="ECO:0007669"/>
    <property type="project" value="InterPro"/>
</dbReference>
<accession>A0AA35T0V3</accession>
<dbReference type="NCBIfam" id="TIGR00231">
    <property type="entry name" value="small_GTP"/>
    <property type="match status" value="1"/>
</dbReference>
<dbReference type="HAMAP" id="MF_00100_A">
    <property type="entry name" value="IF_2_A"/>
    <property type="match status" value="1"/>
</dbReference>
<reference evidence="9" key="1">
    <citation type="submission" date="2023-03" db="EMBL/GenBank/DDBJ databases">
        <authorList>
            <person name="Steffen K."/>
            <person name="Cardenas P."/>
        </authorList>
    </citation>
    <scope>NUCLEOTIDE SEQUENCE</scope>
</reference>
<dbReference type="Pfam" id="PF00009">
    <property type="entry name" value="GTP_EFTU"/>
    <property type="match status" value="1"/>
</dbReference>
<dbReference type="NCBIfam" id="NF003078">
    <property type="entry name" value="PRK04004.1"/>
    <property type="match status" value="1"/>
</dbReference>
<dbReference type="SUPFAM" id="SSF52540">
    <property type="entry name" value="P-loop containing nucleoside triphosphate hydrolases"/>
    <property type="match status" value="1"/>
</dbReference>
<dbReference type="SUPFAM" id="SSF50447">
    <property type="entry name" value="Translation proteins"/>
    <property type="match status" value="1"/>
</dbReference>
<gene>
    <name evidence="9" type="ORF">GBAR_LOCUS21800</name>
</gene>
<dbReference type="EMBL" id="CASHTH010003031">
    <property type="protein sequence ID" value="CAI8039224.1"/>
    <property type="molecule type" value="Genomic_DNA"/>
</dbReference>
<dbReference type="InterPro" id="IPR009000">
    <property type="entry name" value="Transl_B-barrel_sf"/>
</dbReference>
<dbReference type="CDD" id="cd01887">
    <property type="entry name" value="IF2_eIF5B"/>
    <property type="match status" value="1"/>
</dbReference>
<dbReference type="InterPro" id="IPR027417">
    <property type="entry name" value="P-loop_NTPase"/>
</dbReference>
<organism evidence="9 10">
    <name type="scientific">Geodia barretti</name>
    <name type="common">Barrett's horny sponge</name>
    <dbReference type="NCBI Taxonomy" id="519541"/>
    <lineage>
        <taxon>Eukaryota</taxon>
        <taxon>Metazoa</taxon>
        <taxon>Porifera</taxon>
        <taxon>Demospongiae</taxon>
        <taxon>Heteroscleromorpha</taxon>
        <taxon>Tetractinellida</taxon>
        <taxon>Astrophorina</taxon>
        <taxon>Geodiidae</taxon>
        <taxon>Geodia</taxon>
    </lineage>
</organism>